<dbReference type="Pfam" id="PF00501">
    <property type="entry name" value="AMP-binding"/>
    <property type="match status" value="1"/>
</dbReference>
<organism evidence="4 5">
    <name type="scientific">Amycolatopsis silviterrae</name>
    <dbReference type="NCBI Taxonomy" id="1656914"/>
    <lineage>
        <taxon>Bacteria</taxon>
        <taxon>Bacillati</taxon>
        <taxon>Actinomycetota</taxon>
        <taxon>Actinomycetes</taxon>
        <taxon>Pseudonocardiales</taxon>
        <taxon>Pseudonocardiaceae</taxon>
        <taxon>Amycolatopsis</taxon>
    </lineage>
</organism>
<dbReference type="InterPro" id="IPR045851">
    <property type="entry name" value="AMP-bd_C_sf"/>
</dbReference>
<feature type="compositionally biased region" description="Basic and acidic residues" evidence="1">
    <location>
        <begin position="440"/>
        <end position="451"/>
    </location>
</feature>
<dbReference type="InterPro" id="IPR042099">
    <property type="entry name" value="ANL_N_sf"/>
</dbReference>
<evidence type="ECO:0000313" key="5">
    <source>
        <dbReference type="Proteomes" id="UP001597483"/>
    </source>
</evidence>
<dbReference type="PROSITE" id="PS00455">
    <property type="entry name" value="AMP_BINDING"/>
    <property type="match status" value="1"/>
</dbReference>
<evidence type="ECO:0000259" key="2">
    <source>
        <dbReference type="Pfam" id="PF00501"/>
    </source>
</evidence>
<reference evidence="5" key="1">
    <citation type="journal article" date="2019" name="Int. J. Syst. Evol. Microbiol.">
        <title>The Global Catalogue of Microorganisms (GCM) 10K type strain sequencing project: providing services to taxonomists for standard genome sequencing and annotation.</title>
        <authorList>
            <consortium name="The Broad Institute Genomics Platform"/>
            <consortium name="The Broad Institute Genome Sequencing Center for Infectious Disease"/>
            <person name="Wu L."/>
            <person name="Ma J."/>
        </authorList>
    </citation>
    <scope>NUCLEOTIDE SEQUENCE [LARGE SCALE GENOMIC DNA]</scope>
    <source>
        <strain evidence="5">CGMCC 4.7641</strain>
    </source>
</reference>
<evidence type="ECO:0000256" key="1">
    <source>
        <dbReference type="SAM" id="MobiDB-lite"/>
    </source>
</evidence>
<dbReference type="CDD" id="cd04433">
    <property type="entry name" value="AFD_class_I"/>
    <property type="match status" value="1"/>
</dbReference>
<name>A0ABW5H9Z8_9PSEU</name>
<feature type="domain" description="AMP-binding enzyme C-terminal" evidence="3">
    <location>
        <begin position="367"/>
        <end position="433"/>
    </location>
</feature>
<dbReference type="Pfam" id="PF13193">
    <property type="entry name" value="AMP-binding_C"/>
    <property type="match status" value="1"/>
</dbReference>
<sequence>MPLDSWWGAELLRGGADDAVWARAARPVTNGALRAEVTRLAALFGGQGIGPGCTVAVQGTPSFTQLWSIFALWSLGAQVLLPDPRLRGKDRAALFAQCAPQVQLVLGGAPRTDRFTEECEILVRRLPGGTPARTGHCLVQFSSGTTGRIKAVGRTPESLLGELNRLAAIPGMPGRGERVLLLDPVTHSFGLIGGVLHALNTGATVVFATGPLAAAARNAHVILGNPRHFELLAATPDALSLPRLRLAVSCGEILPQRGYDDFAERFGVLIGQAYGTTETGIVATDLGGRSGPRSIGLPAPGIRIAITGGVLHVHVPQSPYLYEHHPWVGGWLSTQDLVAWNPEHRALRLRGRVDAERARGTDVDLLEIETVLRAHRLVSNAVVLGDPVEAHVVGAAGLDEAELRAWCRGVLPDGNIPSRYHLMRELPLTPNGKTLRSRSGLREHRLAVESR</sequence>
<comment type="caution">
    <text evidence="4">The sequence shown here is derived from an EMBL/GenBank/DDBJ whole genome shotgun (WGS) entry which is preliminary data.</text>
</comment>
<dbReference type="RefSeq" id="WP_378306783.1">
    <property type="nucleotide sequence ID" value="NZ_JBHUKS010000015.1"/>
</dbReference>
<accession>A0ABW5H9Z8</accession>
<dbReference type="Gene3D" id="3.30.300.30">
    <property type="match status" value="1"/>
</dbReference>
<dbReference type="InterPro" id="IPR020845">
    <property type="entry name" value="AMP-binding_CS"/>
</dbReference>
<dbReference type="Proteomes" id="UP001597483">
    <property type="component" value="Unassembled WGS sequence"/>
</dbReference>
<proteinExistence type="predicted"/>
<dbReference type="SUPFAM" id="SSF56801">
    <property type="entry name" value="Acetyl-CoA synthetase-like"/>
    <property type="match status" value="1"/>
</dbReference>
<dbReference type="Gene3D" id="3.40.50.12780">
    <property type="entry name" value="N-terminal domain of ligase-like"/>
    <property type="match status" value="1"/>
</dbReference>
<dbReference type="PANTHER" id="PTHR43767:SF10">
    <property type="entry name" value="SURFACTIN SYNTHASE SUBUNIT 1"/>
    <property type="match status" value="1"/>
</dbReference>
<dbReference type="InterPro" id="IPR050237">
    <property type="entry name" value="ATP-dep_AMP-bd_enzyme"/>
</dbReference>
<gene>
    <name evidence="4" type="ORF">ACFSVL_21445</name>
</gene>
<dbReference type="InterPro" id="IPR000873">
    <property type="entry name" value="AMP-dep_synth/lig_dom"/>
</dbReference>
<feature type="domain" description="AMP-dependent synthetase/ligase" evidence="2">
    <location>
        <begin position="25"/>
        <end position="306"/>
    </location>
</feature>
<dbReference type="EMBL" id="JBHUKS010000015">
    <property type="protein sequence ID" value="MFD2469964.1"/>
    <property type="molecule type" value="Genomic_DNA"/>
</dbReference>
<protein>
    <submittedName>
        <fullName evidence="4">Class I adenylate-forming enzyme family protein</fullName>
    </submittedName>
</protein>
<dbReference type="PANTHER" id="PTHR43767">
    <property type="entry name" value="LONG-CHAIN-FATTY-ACID--COA LIGASE"/>
    <property type="match status" value="1"/>
</dbReference>
<keyword evidence="5" id="KW-1185">Reference proteome</keyword>
<evidence type="ECO:0000259" key="3">
    <source>
        <dbReference type="Pfam" id="PF13193"/>
    </source>
</evidence>
<dbReference type="InterPro" id="IPR025110">
    <property type="entry name" value="AMP-bd_C"/>
</dbReference>
<evidence type="ECO:0000313" key="4">
    <source>
        <dbReference type="EMBL" id="MFD2469964.1"/>
    </source>
</evidence>
<feature type="region of interest" description="Disordered" evidence="1">
    <location>
        <begin position="431"/>
        <end position="451"/>
    </location>
</feature>